<dbReference type="AlphaFoldDB" id="A0A8H4ABZ2"/>
<organism evidence="2 3">
    <name type="scientific">Gigaspora margarita</name>
    <dbReference type="NCBI Taxonomy" id="4874"/>
    <lineage>
        <taxon>Eukaryota</taxon>
        <taxon>Fungi</taxon>
        <taxon>Fungi incertae sedis</taxon>
        <taxon>Mucoromycota</taxon>
        <taxon>Glomeromycotina</taxon>
        <taxon>Glomeromycetes</taxon>
        <taxon>Diversisporales</taxon>
        <taxon>Gigasporaceae</taxon>
        <taxon>Gigaspora</taxon>
    </lineage>
</organism>
<protein>
    <submittedName>
        <fullName evidence="2">Uncharacterized protein</fullName>
    </submittedName>
</protein>
<evidence type="ECO:0000313" key="3">
    <source>
        <dbReference type="Proteomes" id="UP000439903"/>
    </source>
</evidence>
<evidence type="ECO:0000313" key="2">
    <source>
        <dbReference type="EMBL" id="KAF0477185.1"/>
    </source>
</evidence>
<keyword evidence="1" id="KW-1133">Transmembrane helix</keyword>
<dbReference type="OrthoDB" id="2431268at2759"/>
<keyword evidence="3" id="KW-1185">Reference proteome</keyword>
<evidence type="ECO:0000256" key="1">
    <source>
        <dbReference type="SAM" id="Phobius"/>
    </source>
</evidence>
<comment type="caution">
    <text evidence="2">The sequence shown here is derived from an EMBL/GenBank/DDBJ whole genome shotgun (WGS) entry which is preliminary data.</text>
</comment>
<proteinExistence type="predicted"/>
<sequence length="208" mass="24424">MILYLKDDPKLHYDLKEIHSVFNKFVIEWEQDMNVLAKDNLEAWLVCHVWTFIINMALKILKEQELESQMKRKINLLLKNHNSSREILAGEVARTRDIHDKKFVIDDLSYCLGNKGTIYIMNRPRGVVSHLTKKANLEAPIYIEGLCNLILLIIIMLELKNAIQKIIKIIKKIENDELEARVFRRNYTGVRLLFTTTTPTSRSSFRKK</sequence>
<name>A0A8H4ABZ2_GIGMA</name>
<dbReference type="EMBL" id="WTPW01000818">
    <property type="protein sequence ID" value="KAF0477185.1"/>
    <property type="molecule type" value="Genomic_DNA"/>
</dbReference>
<keyword evidence="1" id="KW-0812">Transmembrane</keyword>
<feature type="transmembrane region" description="Helical" evidence="1">
    <location>
        <begin position="141"/>
        <end position="159"/>
    </location>
</feature>
<keyword evidence="1" id="KW-0472">Membrane</keyword>
<reference evidence="2 3" key="1">
    <citation type="journal article" date="2019" name="Environ. Microbiol.">
        <title>At the nexus of three kingdoms: the genome of the mycorrhizal fungus Gigaspora margarita provides insights into plant, endobacterial and fungal interactions.</title>
        <authorList>
            <person name="Venice F."/>
            <person name="Ghignone S."/>
            <person name="Salvioli di Fossalunga A."/>
            <person name="Amselem J."/>
            <person name="Novero M."/>
            <person name="Xianan X."/>
            <person name="Sedzielewska Toro K."/>
            <person name="Morin E."/>
            <person name="Lipzen A."/>
            <person name="Grigoriev I.V."/>
            <person name="Henrissat B."/>
            <person name="Martin F.M."/>
            <person name="Bonfante P."/>
        </authorList>
    </citation>
    <scope>NUCLEOTIDE SEQUENCE [LARGE SCALE GENOMIC DNA]</scope>
    <source>
        <strain evidence="2 3">BEG34</strain>
    </source>
</reference>
<gene>
    <name evidence="2" type="ORF">F8M41_024262</name>
</gene>
<accession>A0A8H4ABZ2</accession>
<dbReference type="Proteomes" id="UP000439903">
    <property type="component" value="Unassembled WGS sequence"/>
</dbReference>